<sequence length="352" mass="39754">MSEFRYRVNFEALCEKLQLGQLTGTPKALQGGLLHRMFAVQTSLGKYAVKALNPEIMSRPTAMPNMIRSEQIAHIAAAGGIPALPAKRFGGASLQCLDDQFYLVFDWLEGRCLKPHEIRSTHCEIMGAIFADLHRTDFSELGITKREAAPIQPTDWSSYARQGRANRSVWADMLLDTMDQLYEWKEKAIRAAQLLAEDNVISHGDLDSKNVMWNGEKPVLIDWEASGAIHPMQNLTETALYWSETESGDLDCERLFAFLSAYRRRFGPFDADWPIVLDYSLLGLLGWLEYSLKRSLWINCTDEEEQRLGTEQVSATIASIKRNADRMPEVARLLRATGGLNEQLFATGYGRK</sequence>
<gene>
    <name evidence="2" type="ORF">D7M11_08980</name>
</gene>
<dbReference type="InterPro" id="IPR002575">
    <property type="entry name" value="Aminoglycoside_PTrfase"/>
</dbReference>
<protein>
    <submittedName>
        <fullName evidence="2">Aminoglycoside phosphotransferase family protein</fullName>
    </submittedName>
</protein>
<evidence type="ECO:0000313" key="3">
    <source>
        <dbReference type="Proteomes" id="UP000282311"/>
    </source>
</evidence>
<feature type="domain" description="Aminoglycoside phosphotransferase" evidence="1">
    <location>
        <begin position="27"/>
        <end position="264"/>
    </location>
</feature>
<dbReference type="Proteomes" id="UP000282311">
    <property type="component" value="Unassembled WGS sequence"/>
</dbReference>
<proteinExistence type="predicted"/>
<evidence type="ECO:0000313" key="2">
    <source>
        <dbReference type="EMBL" id="RKN85212.1"/>
    </source>
</evidence>
<comment type="caution">
    <text evidence="2">The sequence shown here is derived from an EMBL/GenBank/DDBJ whole genome shotgun (WGS) entry which is preliminary data.</text>
</comment>
<dbReference type="EMBL" id="RBAH01000005">
    <property type="protein sequence ID" value="RKN85212.1"/>
    <property type="molecule type" value="Genomic_DNA"/>
</dbReference>
<dbReference type="RefSeq" id="WP_120746864.1">
    <property type="nucleotide sequence ID" value="NZ_RBAH01000005.1"/>
</dbReference>
<dbReference type="Pfam" id="PF01636">
    <property type="entry name" value="APH"/>
    <property type="match status" value="1"/>
</dbReference>
<organism evidence="2 3">
    <name type="scientific">Paenibacillus ginsengarvi</name>
    <dbReference type="NCBI Taxonomy" id="400777"/>
    <lineage>
        <taxon>Bacteria</taxon>
        <taxon>Bacillati</taxon>
        <taxon>Bacillota</taxon>
        <taxon>Bacilli</taxon>
        <taxon>Bacillales</taxon>
        <taxon>Paenibacillaceae</taxon>
        <taxon>Paenibacillus</taxon>
    </lineage>
</organism>
<dbReference type="InterPro" id="IPR011009">
    <property type="entry name" value="Kinase-like_dom_sf"/>
</dbReference>
<keyword evidence="3" id="KW-1185">Reference proteome</keyword>
<reference evidence="2 3" key="1">
    <citation type="journal article" date="2007" name="Int. J. Syst. Evol. Microbiol.">
        <title>Paenibacillus ginsengarvi sp. nov., isolated from soil from ginseng cultivation.</title>
        <authorList>
            <person name="Yoon M.H."/>
            <person name="Ten L.N."/>
            <person name="Im W.T."/>
        </authorList>
    </citation>
    <scope>NUCLEOTIDE SEQUENCE [LARGE SCALE GENOMIC DNA]</scope>
    <source>
        <strain evidence="2 3">KCTC 13059</strain>
    </source>
</reference>
<dbReference type="Gene3D" id="3.90.1200.10">
    <property type="match status" value="1"/>
</dbReference>
<dbReference type="OrthoDB" id="2352890at2"/>
<dbReference type="GO" id="GO:0016740">
    <property type="term" value="F:transferase activity"/>
    <property type="evidence" value="ECO:0007669"/>
    <property type="project" value="UniProtKB-KW"/>
</dbReference>
<dbReference type="SUPFAM" id="SSF56112">
    <property type="entry name" value="Protein kinase-like (PK-like)"/>
    <property type="match status" value="1"/>
</dbReference>
<dbReference type="AlphaFoldDB" id="A0A3B0CJ39"/>
<keyword evidence="2" id="KW-0808">Transferase</keyword>
<evidence type="ECO:0000259" key="1">
    <source>
        <dbReference type="Pfam" id="PF01636"/>
    </source>
</evidence>
<accession>A0A3B0CJ39</accession>
<name>A0A3B0CJ39_9BACL</name>